<reference evidence="2" key="1">
    <citation type="submission" date="2020-03" db="EMBL/GenBank/DDBJ databases">
        <title>The deep terrestrial virosphere.</title>
        <authorList>
            <person name="Holmfeldt K."/>
            <person name="Nilsson E."/>
            <person name="Simone D."/>
            <person name="Lopez-Fernandez M."/>
            <person name="Wu X."/>
            <person name="de Brujin I."/>
            <person name="Lundin D."/>
            <person name="Andersson A."/>
            <person name="Bertilsson S."/>
            <person name="Dopson M."/>
        </authorList>
    </citation>
    <scope>NUCLEOTIDE SEQUENCE</scope>
    <source>
        <strain evidence="2">MM415B00439</strain>
    </source>
</reference>
<evidence type="ECO:0000313" key="2">
    <source>
        <dbReference type="EMBL" id="QJA65092.1"/>
    </source>
</evidence>
<dbReference type="EMBL" id="MT141531">
    <property type="protein sequence ID" value="QJA65092.1"/>
    <property type="molecule type" value="Genomic_DNA"/>
</dbReference>
<feature type="coiled-coil region" evidence="1">
    <location>
        <begin position="235"/>
        <end position="280"/>
    </location>
</feature>
<dbReference type="AlphaFoldDB" id="A0A6M3J836"/>
<protein>
    <submittedName>
        <fullName evidence="2">Uncharacterized protein</fullName>
    </submittedName>
</protein>
<proteinExistence type="predicted"/>
<keyword evidence="1" id="KW-0175">Coiled coil</keyword>
<sequence>MAFIPWAQQVQGAKFGEEPKKDETGWTWPWQPEHWAKVSKESGAPAFEEPLLRGLWTGGLTALGLLTPAKVLGMGGLAGQLATKPGVPGAIAKMAGAATKIPSWMAALGGAGAGYTYGQTPTGGTPTAEPGQYANIPGEPGWFDIAQVGGNASNLPQPGEAGAGATTEPYKIDIDGTQIWYNPTGGVYGEGGWDLVPRATGLSAEEQIRQAELDRIAAMERVKASQGGQLTGDQQAAFEQQRLEWEKEKLRLQQEHEMRAIQLQSELQRKMQEAAAAQEMAQMYAADPYKYWAQLGGGTPEAVARLTGGKVGAGQPFQQGVPLSIPSSQWWGNLLPSEQQQISGGLNWLGVNPQDWFSMYQRMAPGLASRQVEPAWAR</sequence>
<accession>A0A6M3J836</accession>
<gene>
    <name evidence="2" type="ORF">MM415B00439_0048</name>
</gene>
<organism evidence="2">
    <name type="scientific">viral metagenome</name>
    <dbReference type="NCBI Taxonomy" id="1070528"/>
    <lineage>
        <taxon>unclassified sequences</taxon>
        <taxon>metagenomes</taxon>
        <taxon>organismal metagenomes</taxon>
    </lineage>
</organism>
<evidence type="ECO:0000256" key="1">
    <source>
        <dbReference type="SAM" id="Coils"/>
    </source>
</evidence>
<name>A0A6M3J836_9ZZZZ</name>